<evidence type="ECO:0000313" key="2">
    <source>
        <dbReference type="Proteomes" id="UP000801492"/>
    </source>
</evidence>
<feature type="non-terminal residue" evidence="1">
    <location>
        <position position="69"/>
    </location>
</feature>
<dbReference type="EMBL" id="VTPC01068797">
    <property type="protein sequence ID" value="KAF2889273.1"/>
    <property type="molecule type" value="Genomic_DNA"/>
</dbReference>
<keyword evidence="2" id="KW-1185">Reference proteome</keyword>
<dbReference type="Proteomes" id="UP000801492">
    <property type="component" value="Unassembled WGS sequence"/>
</dbReference>
<dbReference type="OrthoDB" id="8187571at2759"/>
<sequence length="69" mass="7904">MKLFIILVQIIKPADVRPFPKTGAWTTNRKSGLGKSRICTSSPERGRVEELEKSRKLKLKKLALERNLQ</sequence>
<name>A0A8K0G8G0_IGNLU</name>
<protein>
    <submittedName>
        <fullName evidence="1">Uncharacterized protein</fullName>
    </submittedName>
</protein>
<dbReference type="AlphaFoldDB" id="A0A8K0G8G0"/>
<comment type="caution">
    <text evidence="1">The sequence shown here is derived from an EMBL/GenBank/DDBJ whole genome shotgun (WGS) entry which is preliminary data.</text>
</comment>
<gene>
    <name evidence="1" type="ORF">ILUMI_16900</name>
</gene>
<accession>A0A8K0G8G0</accession>
<reference evidence="1" key="1">
    <citation type="submission" date="2019-08" db="EMBL/GenBank/DDBJ databases">
        <title>The genome of the North American firefly Photinus pyralis.</title>
        <authorList>
            <consortium name="Photinus pyralis genome working group"/>
            <person name="Fallon T.R."/>
            <person name="Sander Lower S.E."/>
            <person name="Weng J.-K."/>
        </authorList>
    </citation>
    <scope>NUCLEOTIDE SEQUENCE</scope>
    <source>
        <strain evidence="1">TRF0915ILg1</strain>
        <tissue evidence="1">Whole body</tissue>
    </source>
</reference>
<proteinExistence type="predicted"/>
<organism evidence="1 2">
    <name type="scientific">Ignelater luminosus</name>
    <name type="common">Cucubano</name>
    <name type="synonym">Pyrophorus luminosus</name>
    <dbReference type="NCBI Taxonomy" id="2038154"/>
    <lineage>
        <taxon>Eukaryota</taxon>
        <taxon>Metazoa</taxon>
        <taxon>Ecdysozoa</taxon>
        <taxon>Arthropoda</taxon>
        <taxon>Hexapoda</taxon>
        <taxon>Insecta</taxon>
        <taxon>Pterygota</taxon>
        <taxon>Neoptera</taxon>
        <taxon>Endopterygota</taxon>
        <taxon>Coleoptera</taxon>
        <taxon>Polyphaga</taxon>
        <taxon>Elateriformia</taxon>
        <taxon>Elateroidea</taxon>
        <taxon>Elateridae</taxon>
        <taxon>Agrypninae</taxon>
        <taxon>Pyrophorini</taxon>
        <taxon>Ignelater</taxon>
    </lineage>
</organism>
<evidence type="ECO:0000313" key="1">
    <source>
        <dbReference type="EMBL" id="KAF2889273.1"/>
    </source>
</evidence>